<reference evidence="7" key="1">
    <citation type="journal article" date="2014" name="Int. J. Syst. Evol. Microbiol.">
        <title>Complete genome sequence of Corynebacterium casei LMG S-19264T (=DSM 44701T), isolated from a smear-ripened cheese.</title>
        <authorList>
            <consortium name="US DOE Joint Genome Institute (JGI-PGF)"/>
            <person name="Walter F."/>
            <person name="Albersmeier A."/>
            <person name="Kalinowski J."/>
            <person name="Ruckert C."/>
        </authorList>
    </citation>
    <scope>NUCLEOTIDE SEQUENCE</scope>
    <source>
        <strain evidence="7">CGMCC 1.3617</strain>
    </source>
</reference>
<dbReference type="PANTHER" id="PTHR44688:SF16">
    <property type="entry name" value="DNA-BINDING TRANSCRIPTIONAL ACTIVATOR DEVR_DOSR"/>
    <property type="match status" value="1"/>
</dbReference>
<dbReference type="SUPFAM" id="SSF52172">
    <property type="entry name" value="CheY-like"/>
    <property type="match status" value="1"/>
</dbReference>
<dbReference type="GO" id="GO:0003677">
    <property type="term" value="F:DNA binding"/>
    <property type="evidence" value="ECO:0007669"/>
    <property type="project" value="UniProtKB-KW"/>
</dbReference>
<comment type="caution">
    <text evidence="7">The sequence shown here is derived from an EMBL/GenBank/DDBJ whole genome shotgun (WGS) entry which is preliminary data.</text>
</comment>
<dbReference type="InterPro" id="IPR001789">
    <property type="entry name" value="Sig_transdc_resp-reg_receiver"/>
</dbReference>
<dbReference type="InterPro" id="IPR016032">
    <property type="entry name" value="Sig_transdc_resp-reg_C-effctor"/>
</dbReference>
<evidence type="ECO:0000259" key="6">
    <source>
        <dbReference type="PROSITE" id="PS50110"/>
    </source>
</evidence>
<dbReference type="InterPro" id="IPR000792">
    <property type="entry name" value="Tscrpt_reg_LuxR_C"/>
</dbReference>
<dbReference type="CDD" id="cd06170">
    <property type="entry name" value="LuxR_C_like"/>
    <property type="match status" value="1"/>
</dbReference>
<dbReference type="SMART" id="SM00421">
    <property type="entry name" value="HTH_LUXR"/>
    <property type="match status" value="1"/>
</dbReference>
<dbReference type="PRINTS" id="PR00038">
    <property type="entry name" value="HTHLUXR"/>
</dbReference>
<feature type="domain" description="HTH luxR-type" evidence="5">
    <location>
        <begin position="141"/>
        <end position="201"/>
    </location>
</feature>
<dbReference type="EMBL" id="BMKW01000002">
    <property type="protein sequence ID" value="GGJ04826.1"/>
    <property type="molecule type" value="Genomic_DNA"/>
</dbReference>
<evidence type="ECO:0000256" key="2">
    <source>
        <dbReference type="ARBA" id="ARBA00023125"/>
    </source>
</evidence>
<dbReference type="PROSITE" id="PS50043">
    <property type="entry name" value="HTH_LUXR_2"/>
    <property type="match status" value="1"/>
</dbReference>
<keyword evidence="1" id="KW-0805">Transcription regulation</keyword>
<proteinExistence type="predicted"/>
<protein>
    <submittedName>
        <fullName evidence="7">DNA-binding response regulator</fullName>
    </submittedName>
</protein>
<dbReference type="Proteomes" id="UP000661507">
    <property type="component" value="Unassembled WGS sequence"/>
</dbReference>
<name>A0A917KBY6_9PROT</name>
<dbReference type="GO" id="GO:0000160">
    <property type="term" value="P:phosphorelay signal transduction system"/>
    <property type="evidence" value="ECO:0007669"/>
    <property type="project" value="InterPro"/>
</dbReference>
<dbReference type="InterPro" id="IPR011006">
    <property type="entry name" value="CheY-like_superfamily"/>
</dbReference>
<dbReference type="SUPFAM" id="SSF46894">
    <property type="entry name" value="C-terminal effector domain of the bipartite response regulators"/>
    <property type="match status" value="1"/>
</dbReference>
<sequence>MTQMQSGIVYIVDDDRRICEALGELLSAIGVSSKAFHSISDYLEHRRSDEPSCLVLDVNLPDINGLEFQEQAGDGHPPIIFITGHGDIRSSVRAMKAGAVNYLTKPFDASELLASIAAAITQDRAARRDRQELAVMRGCYANLTAREREILPLVVSGLRTRQAAAELGISEVTMQIHRGRIMQKMQATSLADLVRVAYELGIPVRHTHRRDDRAQ</sequence>
<evidence type="ECO:0000313" key="7">
    <source>
        <dbReference type="EMBL" id="GGJ04826.1"/>
    </source>
</evidence>
<reference evidence="7" key="2">
    <citation type="submission" date="2020-09" db="EMBL/GenBank/DDBJ databases">
        <authorList>
            <person name="Sun Q."/>
            <person name="Zhou Y."/>
        </authorList>
    </citation>
    <scope>NUCLEOTIDE SEQUENCE</scope>
    <source>
        <strain evidence="7">CGMCC 1.3617</strain>
    </source>
</reference>
<evidence type="ECO:0000256" key="1">
    <source>
        <dbReference type="ARBA" id="ARBA00023015"/>
    </source>
</evidence>
<keyword evidence="3" id="KW-0804">Transcription</keyword>
<dbReference type="GO" id="GO:0006355">
    <property type="term" value="P:regulation of DNA-templated transcription"/>
    <property type="evidence" value="ECO:0007669"/>
    <property type="project" value="InterPro"/>
</dbReference>
<dbReference type="Gene3D" id="1.10.10.10">
    <property type="entry name" value="Winged helix-like DNA-binding domain superfamily/Winged helix DNA-binding domain"/>
    <property type="match status" value="1"/>
</dbReference>
<feature type="modified residue" description="4-aspartylphosphate" evidence="4">
    <location>
        <position position="57"/>
    </location>
</feature>
<evidence type="ECO:0000256" key="4">
    <source>
        <dbReference type="PROSITE-ProRule" id="PRU00169"/>
    </source>
</evidence>
<evidence type="ECO:0000256" key="3">
    <source>
        <dbReference type="ARBA" id="ARBA00023163"/>
    </source>
</evidence>
<dbReference type="InterPro" id="IPR036388">
    <property type="entry name" value="WH-like_DNA-bd_sf"/>
</dbReference>
<keyword evidence="2 7" id="KW-0238">DNA-binding</keyword>
<dbReference type="PANTHER" id="PTHR44688">
    <property type="entry name" value="DNA-BINDING TRANSCRIPTIONAL ACTIVATOR DEVR_DOSR"/>
    <property type="match status" value="1"/>
</dbReference>
<dbReference type="Gene3D" id="3.40.50.2300">
    <property type="match status" value="1"/>
</dbReference>
<evidence type="ECO:0000259" key="5">
    <source>
        <dbReference type="PROSITE" id="PS50043"/>
    </source>
</evidence>
<organism evidence="7 8">
    <name type="scientific">Neoroseomonas lacus</name>
    <dbReference type="NCBI Taxonomy" id="287609"/>
    <lineage>
        <taxon>Bacteria</taxon>
        <taxon>Pseudomonadati</taxon>
        <taxon>Pseudomonadota</taxon>
        <taxon>Alphaproteobacteria</taxon>
        <taxon>Acetobacterales</taxon>
        <taxon>Acetobacteraceae</taxon>
        <taxon>Neoroseomonas</taxon>
    </lineage>
</organism>
<dbReference type="PROSITE" id="PS50110">
    <property type="entry name" value="RESPONSE_REGULATORY"/>
    <property type="match status" value="1"/>
</dbReference>
<evidence type="ECO:0000313" key="8">
    <source>
        <dbReference type="Proteomes" id="UP000661507"/>
    </source>
</evidence>
<dbReference type="SMART" id="SM00448">
    <property type="entry name" value="REC"/>
    <property type="match status" value="1"/>
</dbReference>
<accession>A0A917KBY6</accession>
<keyword evidence="4" id="KW-0597">Phosphoprotein</keyword>
<gene>
    <name evidence="7" type="ORF">GCM10011320_09670</name>
</gene>
<dbReference type="Pfam" id="PF00196">
    <property type="entry name" value="GerE"/>
    <property type="match status" value="1"/>
</dbReference>
<feature type="domain" description="Response regulatory" evidence="6">
    <location>
        <begin position="8"/>
        <end position="120"/>
    </location>
</feature>
<keyword evidence="8" id="KW-1185">Reference proteome</keyword>
<dbReference type="Pfam" id="PF00072">
    <property type="entry name" value="Response_reg"/>
    <property type="match status" value="1"/>
</dbReference>
<dbReference type="RefSeq" id="WP_188965792.1">
    <property type="nucleotide sequence ID" value="NZ_BMKW01000002.1"/>
</dbReference>
<dbReference type="AlphaFoldDB" id="A0A917KBY6"/>